<comment type="caution">
    <text evidence="2">The sequence shown here is derived from an EMBL/GenBank/DDBJ whole genome shotgun (WGS) entry which is preliminary data.</text>
</comment>
<evidence type="ECO:0000313" key="3">
    <source>
        <dbReference type="Proteomes" id="UP001473302"/>
    </source>
</evidence>
<feature type="region of interest" description="Disordered" evidence="1">
    <location>
        <begin position="48"/>
        <end position="95"/>
    </location>
</feature>
<keyword evidence="3" id="KW-1185">Reference proteome</keyword>
<organism evidence="2 3">
    <name type="scientific">Mucor flavus</name>
    <dbReference type="NCBI Taxonomy" id="439312"/>
    <lineage>
        <taxon>Eukaryota</taxon>
        <taxon>Fungi</taxon>
        <taxon>Fungi incertae sedis</taxon>
        <taxon>Mucoromycota</taxon>
        <taxon>Mucoromycotina</taxon>
        <taxon>Mucoromycetes</taxon>
        <taxon>Mucorales</taxon>
        <taxon>Mucorineae</taxon>
        <taxon>Mucoraceae</taxon>
        <taxon>Mucor</taxon>
    </lineage>
</organism>
<gene>
    <name evidence="2" type="ORF">MFLAVUS_004335</name>
</gene>
<dbReference type="EMBL" id="BAABUK010000008">
    <property type="protein sequence ID" value="GAA5810907.1"/>
    <property type="molecule type" value="Genomic_DNA"/>
</dbReference>
<dbReference type="Proteomes" id="UP001473302">
    <property type="component" value="Unassembled WGS sequence"/>
</dbReference>
<protein>
    <submittedName>
        <fullName evidence="2">Uncharacterized protein</fullName>
    </submittedName>
</protein>
<sequence length="130" mass="14988">MSRYALTDEEIKQDITLNKDVIRLTARCLVIDEEGVLTLNEDLIDIPKRPSKVEKDKISEDKDNETDDVAEEEKEETDNTDEENNEENEEEDELLYEEDQAADCVQNGQNVIPSNDEIITGKFKIQIELK</sequence>
<feature type="compositionally biased region" description="Acidic residues" evidence="1">
    <location>
        <begin position="62"/>
        <end position="95"/>
    </location>
</feature>
<evidence type="ECO:0000313" key="2">
    <source>
        <dbReference type="EMBL" id="GAA5810907.1"/>
    </source>
</evidence>
<reference evidence="2 3" key="1">
    <citation type="submission" date="2024-04" db="EMBL/GenBank/DDBJ databases">
        <title>genome sequences of Mucor flavus KT1a and Helicostylum pulchrum KT1b strains isolated from the surface of a dry-aged beef.</title>
        <authorList>
            <person name="Toyotome T."/>
            <person name="Hosono M."/>
            <person name="Torimaru M."/>
            <person name="Fukuda K."/>
            <person name="Mikami N."/>
        </authorList>
    </citation>
    <scope>NUCLEOTIDE SEQUENCE [LARGE SCALE GENOMIC DNA]</scope>
    <source>
        <strain evidence="2 3">KT1a</strain>
    </source>
</reference>
<accession>A0ABP9YVN7</accession>
<proteinExistence type="predicted"/>
<feature type="compositionally biased region" description="Basic and acidic residues" evidence="1">
    <location>
        <begin position="48"/>
        <end position="61"/>
    </location>
</feature>
<name>A0ABP9YVN7_9FUNG</name>
<evidence type="ECO:0000256" key="1">
    <source>
        <dbReference type="SAM" id="MobiDB-lite"/>
    </source>
</evidence>